<protein>
    <submittedName>
        <fullName evidence="1">Uncharacterized protein</fullName>
    </submittedName>
</protein>
<sequence length="448" mass="52377">MDCFKLKYTFYTFFLFIILSCSSNNDDDIDDSPLELTITNFESSNNQVKIEWETIKPKGLIIEDLCIYRLDKNQETDFVSEKRIANLPSNETTFTDYDVPYKKEVSYKIRINYRDERTTPIQFLNLESEEKKFTRQIISFTNVPFQVQKDPIQTNIFHILDKKGNGYLYKYNSSKNNFEYTKTFDNGNLLNNRFQIINTNEIYIADTKGKVFRLNADNYNTIGTYSTLISDNLNAFAISGNRIYYQDEETWNFYNISTGGNNKVGLVTSMDYSEYLGNDIFLFLYSQIGYDAKLFGFSPNTCNNLDCWPTFYNFPRNPTKTYSVDPNIFSWNSSKSKFITSINGCVFNISDMNIEKSLSDITGKRYFQFAFDSNDTIYACVQAEKKIHVFNSKYELIDIIDTKLFPLFPMKTDNDLKVIGSYEPISYWSFGYGYYFNFNIECAIETIN</sequence>
<organism evidence="1 2">
    <name type="scientific">Flavobacterium commune</name>
    <dbReference type="NCBI Taxonomy" id="1306519"/>
    <lineage>
        <taxon>Bacteria</taxon>
        <taxon>Pseudomonadati</taxon>
        <taxon>Bacteroidota</taxon>
        <taxon>Flavobacteriia</taxon>
        <taxon>Flavobacteriales</taxon>
        <taxon>Flavobacteriaceae</taxon>
        <taxon>Flavobacterium</taxon>
    </lineage>
</organism>
<dbReference type="AlphaFoldDB" id="A0A1D9PDK8"/>
<dbReference type="Gene3D" id="2.60.40.10">
    <property type="entry name" value="Immunoglobulins"/>
    <property type="match status" value="1"/>
</dbReference>
<name>A0A1D9PDK8_9FLAO</name>
<gene>
    <name evidence="1" type="ORF">BIW12_14935</name>
</gene>
<dbReference type="RefSeq" id="WP_071185846.1">
    <property type="nucleotide sequence ID" value="NZ_CP017774.1"/>
</dbReference>
<proteinExistence type="predicted"/>
<dbReference type="InterPro" id="IPR013783">
    <property type="entry name" value="Ig-like_fold"/>
</dbReference>
<evidence type="ECO:0000313" key="1">
    <source>
        <dbReference type="EMBL" id="APA00613.1"/>
    </source>
</evidence>
<reference evidence="1 2" key="1">
    <citation type="submission" date="2016-10" db="EMBL/GenBank/DDBJ databases">
        <title>Complete Genome Sequence of Flavobacterium sp. PK15.</title>
        <authorList>
            <person name="Ekwe A."/>
            <person name="Kim S.B."/>
        </authorList>
    </citation>
    <scope>NUCLEOTIDE SEQUENCE [LARGE SCALE GENOMIC DNA]</scope>
    <source>
        <strain evidence="1 2">PK15</strain>
    </source>
</reference>
<dbReference type="EMBL" id="CP017774">
    <property type="protein sequence ID" value="APA00613.1"/>
    <property type="molecule type" value="Genomic_DNA"/>
</dbReference>
<dbReference type="SUPFAM" id="SSF50998">
    <property type="entry name" value="Quinoprotein alcohol dehydrogenase-like"/>
    <property type="match status" value="1"/>
</dbReference>
<accession>A0A1D9PDK8</accession>
<dbReference type="STRING" id="1306519.BIW12_14935"/>
<dbReference type="OrthoDB" id="1321631at2"/>
<dbReference type="PROSITE" id="PS51257">
    <property type="entry name" value="PROKAR_LIPOPROTEIN"/>
    <property type="match status" value="1"/>
</dbReference>
<keyword evidence="2" id="KW-1185">Reference proteome</keyword>
<dbReference type="Proteomes" id="UP000178198">
    <property type="component" value="Chromosome"/>
</dbReference>
<dbReference type="InterPro" id="IPR011047">
    <property type="entry name" value="Quinoprotein_ADH-like_sf"/>
</dbReference>
<dbReference type="KEGG" id="fcm:BIW12_14935"/>
<evidence type="ECO:0000313" key="2">
    <source>
        <dbReference type="Proteomes" id="UP000178198"/>
    </source>
</evidence>